<feature type="compositionally biased region" description="Low complexity" evidence="1">
    <location>
        <begin position="365"/>
        <end position="380"/>
    </location>
</feature>
<dbReference type="Proteomes" id="UP000076420">
    <property type="component" value="Unassembled WGS sequence"/>
</dbReference>
<sequence length="586" mass="64559">MVIQRLPTTPLIKEVLYIGSAVPLETSEGLEAIQQPLRSRYPVDNDENIQGILAVLTIVPAGIQLKYKTDPTNVVLFPFAALTMCAAVRCVKTSNASTGDLSVRFVSLTSPEAGGHNSDRPVIFTAITRRTKGRQVLECHGFITETPKDAMDLVQWTAIMDKRSKVGGYSTLSSGHVSATYEPIKVDTSFQTETASLPDFPIQLTPGESMAVNTSPAFYKEPPSTGYFYSTKNAQVKKYALHKFGGASSVADDTHSVIIPAVETTPGYAASHYSASAIVPPSRPPIVVPLRPYIPPPPPLMRPVLMAPAPMAQPIYAFPRPRFFSPPPPATILRARPVPVFVPPPPSTVYYDVDPRARPRHRSFSSRSASSSSSSPDTSRVNGHTSRKSRTSNVRDDSSVSSSRPRTPPTDYDAPKGFTRLSRRSEYYQRQNGLPYHQNGTLPGYTSAKGLPVPSNGFYVVPQYGYYGTSERPKSVPPYGSKHSSKKKEKKSKKNKKDKKKGSKKNSNGLDESSDSLAGYHSEVGQNSDSRQPRDFRRFENQFKHERAFSKSLTEETRHSVRGDTTHDAYALNTSIHPNDKEFPMY</sequence>
<dbReference type="KEGG" id="bgt:106071884"/>
<evidence type="ECO:0000313" key="3">
    <source>
        <dbReference type="Proteomes" id="UP000076420"/>
    </source>
</evidence>
<feature type="compositionally biased region" description="Basic and acidic residues" evidence="1">
    <location>
        <begin position="531"/>
        <end position="567"/>
    </location>
</feature>
<evidence type="ECO:0000313" key="2">
    <source>
        <dbReference type="EnsemblMetazoa" id="BGLB009575-PB"/>
    </source>
</evidence>
<dbReference type="PANTHER" id="PTHR21219:SF3">
    <property type="entry name" value="FI19613P1"/>
    <property type="match status" value="1"/>
</dbReference>
<feature type="compositionally biased region" description="Low complexity" evidence="1">
    <location>
        <begin position="399"/>
        <end position="411"/>
    </location>
</feature>
<accession>A0A2C9JXE5</accession>
<feature type="region of interest" description="Disordered" evidence="1">
    <location>
        <begin position="349"/>
        <end position="420"/>
    </location>
</feature>
<gene>
    <name evidence="2" type="primary">106071884</name>
</gene>
<dbReference type="VEuPathDB" id="VectorBase:BGLAX_038952"/>
<evidence type="ECO:0008006" key="4">
    <source>
        <dbReference type="Google" id="ProtNLM"/>
    </source>
</evidence>
<dbReference type="AlphaFoldDB" id="A0A2C9JXE5"/>
<evidence type="ECO:0000256" key="1">
    <source>
        <dbReference type="SAM" id="MobiDB-lite"/>
    </source>
</evidence>
<dbReference type="OrthoDB" id="10007483at2759"/>
<dbReference type="PANTHER" id="PTHR21219">
    <property type="entry name" value="FI19613P1"/>
    <property type="match status" value="1"/>
</dbReference>
<organism evidence="2 3">
    <name type="scientific">Biomphalaria glabrata</name>
    <name type="common">Bloodfluke planorb</name>
    <name type="synonym">Freshwater snail</name>
    <dbReference type="NCBI Taxonomy" id="6526"/>
    <lineage>
        <taxon>Eukaryota</taxon>
        <taxon>Metazoa</taxon>
        <taxon>Spiralia</taxon>
        <taxon>Lophotrochozoa</taxon>
        <taxon>Mollusca</taxon>
        <taxon>Gastropoda</taxon>
        <taxon>Heterobranchia</taxon>
        <taxon>Euthyneura</taxon>
        <taxon>Panpulmonata</taxon>
        <taxon>Hygrophila</taxon>
        <taxon>Lymnaeoidea</taxon>
        <taxon>Planorbidae</taxon>
        <taxon>Biomphalaria</taxon>
    </lineage>
</organism>
<proteinExistence type="predicted"/>
<protein>
    <recommendedName>
        <fullName evidence="4">PID domain-containing protein</fullName>
    </recommendedName>
</protein>
<feature type="compositionally biased region" description="Basic residues" evidence="1">
    <location>
        <begin position="483"/>
        <end position="504"/>
    </location>
</feature>
<feature type="region of interest" description="Disordered" evidence="1">
    <location>
        <begin position="468"/>
        <end position="586"/>
    </location>
</feature>
<dbReference type="EnsemblMetazoa" id="BGLB009575-RB">
    <property type="protein sequence ID" value="BGLB009575-PB"/>
    <property type="gene ID" value="BGLB009575"/>
</dbReference>
<dbReference type="VEuPathDB" id="VectorBase:BGLB009575"/>
<dbReference type="STRING" id="6526.A0A2C9JXE5"/>
<name>A0A2C9JXE5_BIOGL</name>
<reference evidence="2" key="1">
    <citation type="submission" date="2020-05" db="UniProtKB">
        <authorList>
            <consortium name="EnsemblMetazoa"/>
        </authorList>
    </citation>
    <scope>IDENTIFICATION</scope>
    <source>
        <strain evidence="2">BB02</strain>
    </source>
</reference>